<gene>
    <name evidence="11" type="ORF">SL103_04785</name>
</gene>
<keyword evidence="12" id="KW-1185">Reference proteome</keyword>
<dbReference type="InterPro" id="IPR013013">
    <property type="entry name" value="PTS_EIIC_1"/>
</dbReference>
<keyword evidence="3" id="KW-1003">Cell membrane</keyword>
<evidence type="ECO:0000256" key="7">
    <source>
        <dbReference type="ARBA" id="ARBA00022989"/>
    </source>
</evidence>
<dbReference type="PROSITE" id="PS51103">
    <property type="entry name" value="PTS_EIIC_TYPE_1"/>
    <property type="match status" value="1"/>
</dbReference>
<dbReference type="AlphaFoldDB" id="A0A1D7VGG6"/>
<dbReference type="Proteomes" id="UP000094094">
    <property type="component" value="Chromosome"/>
</dbReference>
<accession>A0A1D7VGG6</accession>
<keyword evidence="4" id="KW-0762">Sugar transport</keyword>
<feature type="transmembrane region" description="Helical" evidence="9">
    <location>
        <begin position="65"/>
        <end position="90"/>
    </location>
</feature>
<keyword evidence="5" id="KW-0598">Phosphotransferase system</keyword>
<name>A0A1D7VGG6_9ACTN</name>
<feature type="transmembrane region" description="Helical" evidence="9">
    <location>
        <begin position="298"/>
        <end position="316"/>
    </location>
</feature>
<dbReference type="KEGG" id="slc:SL103_04785"/>
<dbReference type="GO" id="GO:0090563">
    <property type="term" value="F:protein-phosphocysteine-sugar phosphotransferase activity"/>
    <property type="evidence" value="ECO:0007669"/>
    <property type="project" value="TreeGrafter"/>
</dbReference>
<evidence type="ECO:0000256" key="1">
    <source>
        <dbReference type="ARBA" id="ARBA00004651"/>
    </source>
</evidence>
<dbReference type="PANTHER" id="PTHR30009">
    <property type="entry name" value="CYTOCHROME C-TYPE SYNTHESIS PROTEIN AND PTS TRANSMEMBRANE COMPONENT"/>
    <property type="match status" value="1"/>
</dbReference>
<dbReference type="GO" id="GO:0015764">
    <property type="term" value="P:N-acetylglucosamine transport"/>
    <property type="evidence" value="ECO:0007669"/>
    <property type="project" value="TreeGrafter"/>
</dbReference>
<organism evidence="11 12">
    <name type="scientific">Streptomyces lydicus</name>
    <dbReference type="NCBI Taxonomy" id="47763"/>
    <lineage>
        <taxon>Bacteria</taxon>
        <taxon>Bacillati</taxon>
        <taxon>Actinomycetota</taxon>
        <taxon>Actinomycetes</taxon>
        <taxon>Kitasatosporales</taxon>
        <taxon>Streptomycetaceae</taxon>
        <taxon>Streptomyces</taxon>
    </lineage>
</organism>
<keyword evidence="7 9" id="KW-1133">Transmembrane helix</keyword>
<sequence>MSSATAEKAAPAKKRGSGLFQGLQKIGRSLQLPIAVLPAAGILNRLGQPDVFGEKGLGWTDVSKVFAAAGGAVFDNLPLLFCIGVAIGFAKKSDGSTALAALVGFLVYSNVLKAFPVTEGHIEKGKWVEPVVNNPGVLGGIVMGLLAAVLWQRYHRKKLKEWLGFFNGRRLVPIIMAFVGTAVGVLFLLIWEPVGNAISGFGEWMTGLGAAGSGLFGLINRALLPIGMHQFVNTVSWFQLGDFTDAAGKVAHGDIGRFFAGDPSAGQFMSGFFPIMMFGLPAAALAIAHAARPERRKAVLGMMISLALTSFVCGITEPIEFSFMFIAPVLYAIHAVLTAVSMALTWALGVHDGFTFSAGAIDYALNWNLATKPWMIIPIGLAFAVVYYVLFRFAISKFNLTTPGREPEEELEDLTKA</sequence>
<keyword evidence="6 9" id="KW-0812">Transmembrane</keyword>
<evidence type="ECO:0000256" key="8">
    <source>
        <dbReference type="ARBA" id="ARBA00023136"/>
    </source>
</evidence>
<evidence type="ECO:0000259" key="10">
    <source>
        <dbReference type="PROSITE" id="PS51103"/>
    </source>
</evidence>
<feature type="domain" description="PTS EIIC type-1" evidence="10">
    <location>
        <begin position="17"/>
        <end position="407"/>
    </location>
</feature>
<feature type="transmembrane region" description="Helical" evidence="9">
    <location>
        <begin position="197"/>
        <end position="219"/>
    </location>
</feature>
<dbReference type="InterPro" id="IPR003352">
    <property type="entry name" value="PTS_EIIC"/>
</dbReference>
<protein>
    <submittedName>
        <fullName evidence="11">PTS lactose transporter subunit IIC</fullName>
    </submittedName>
</protein>
<feature type="transmembrane region" description="Helical" evidence="9">
    <location>
        <begin position="272"/>
        <end position="292"/>
    </location>
</feature>
<dbReference type="Pfam" id="PF02378">
    <property type="entry name" value="PTS_EIIC"/>
    <property type="match status" value="1"/>
</dbReference>
<comment type="subcellular location">
    <subcellularLocation>
        <location evidence="1">Cell membrane</location>
        <topology evidence="1">Multi-pass membrane protein</topology>
    </subcellularLocation>
</comment>
<reference evidence="11 12" key="1">
    <citation type="submission" date="2016-09" db="EMBL/GenBank/DDBJ databases">
        <title>Complete genome sequencing of Streptomyces lydicus 103 and metabolic pathways analysis of antibiotic biosynthesis.</title>
        <authorList>
            <person name="Jia N."/>
            <person name="Ding M.-Z."/>
            <person name="Gao F."/>
            <person name="Yuan Y.-J."/>
        </authorList>
    </citation>
    <scope>NUCLEOTIDE SEQUENCE [LARGE SCALE GENOMIC DNA]</scope>
    <source>
        <strain evidence="11 12">103</strain>
    </source>
</reference>
<dbReference type="EMBL" id="CP017157">
    <property type="protein sequence ID" value="AOP45648.1"/>
    <property type="molecule type" value="Genomic_DNA"/>
</dbReference>
<evidence type="ECO:0000313" key="12">
    <source>
        <dbReference type="Proteomes" id="UP000094094"/>
    </source>
</evidence>
<dbReference type="PANTHER" id="PTHR30009:SF4">
    <property type="entry name" value="PTS SYSTEM N-ACETYLGLUCOSAMINE-SPECIFIC EIICBA COMPONENT"/>
    <property type="match status" value="1"/>
</dbReference>
<dbReference type="GO" id="GO:0009401">
    <property type="term" value="P:phosphoenolpyruvate-dependent sugar phosphotransferase system"/>
    <property type="evidence" value="ECO:0007669"/>
    <property type="project" value="UniProtKB-KW"/>
</dbReference>
<evidence type="ECO:0000256" key="4">
    <source>
        <dbReference type="ARBA" id="ARBA00022597"/>
    </source>
</evidence>
<keyword evidence="8 9" id="KW-0472">Membrane</keyword>
<evidence type="ECO:0000313" key="11">
    <source>
        <dbReference type="EMBL" id="AOP45648.1"/>
    </source>
</evidence>
<evidence type="ECO:0000256" key="2">
    <source>
        <dbReference type="ARBA" id="ARBA00022448"/>
    </source>
</evidence>
<feature type="transmembrane region" description="Helical" evidence="9">
    <location>
        <begin position="135"/>
        <end position="151"/>
    </location>
</feature>
<feature type="transmembrane region" description="Helical" evidence="9">
    <location>
        <begin position="323"/>
        <end position="348"/>
    </location>
</feature>
<feature type="transmembrane region" description="Helical" evidence="9">
    <location>
        <begin position="374"/>
        <end position="395"/>
    </location>
</feature>
<dbReference type="GO" id="GO:0005886">
    <property type="term" value="C:plasma membrane"/>
    <property type="evidence" value="ECO:0007669"/>
    <property type="project" value="UniProtKB-SubCell"/>
</dbReference>
<proteinExistence type="predicted"/>
<dbReference type="RefSeq" id="WP_069567522.1">
    <property type="nucleotide sequence ID" value="NZ_CP017157.1"/>
</dbReference>
<keyword evidence="2" id="KW-0813">Transport</keyword>
<dbReference type="GO" id="GO:0008982">
    <property type="term" value="F:protein-N(PI)-phosphohistidine-sugar phosphotransferase activity"/>
    <property type="evidence" value="ECO:0007669"/>
    <property type="project" value="InterPro"/>
</dbReference>
<evidence type="ECO:0000256" key="9">
    <source>
        <dbReference type="SAM" id="Phobius"/>
    </source>
</evidence>
<evidence type="ECO:0000256" key="6">
    <source>
        <dbReference type="ARBA" id="ARBA00022692"/>
    </source>
</evidence>
<evidence type="ECO:0000256" key="5">
    <source>
        <dbReference type="ARBA" id="ARBA00022683"/>
    </source>
</evidence>
<dbReference type="OrthoDB" id="9797715at2"/>
<feature type="transmembrane region" description="Helical" evidence="9">
    <location>
        <begin position="97"/>
        <end position="115"/>
    </location>
</feature>
<evidence type="ECO:0000256" key="3">
    <source>
        <dbReference type="ARBA" id="ARBA00022475"/>
    </source>
</evidence>
<dbReference type="InterPro" id="IPR050429">
    <property type="entry name" value="PTS_Glucose_EIICBA"/>
</dbReference>
<feature type="transmembrane region" description="Helical" evidence="9">
    <location>
        <begin position="171"/>
        <end position="191"/>
    </location>
</feature>